<comment type="caution">
    <text evidence="2">The sequence shown here is derived from an EMBL/GenBank/DDBJ whole genome shotgun (WGS) entry which is preliminary data.</text>
</comment>
<dbReference type="OrthoDB" id="68575at2759"/>
<keyword evidence="1" id="KW-0732">Signal</keyword>
<dbReference type="Gene3D" id="3.50.50.60">
    <property type="entry name" value="FAD/NAD(P)-binding domain"/>
    <property type="match status" value="1"/>
</dbReference>
<gene>
    <name evidence="2" type="ORF">CDV56_106891</name>
</gene>
<evidence type="ECO:0000256" key="1">
    <source>
        <dbReference type="SAM" id="SignalP"/>
    </source>
</evidence>
<dbReference type="Gene3D" id="3.30.70.1990">
    <property type="match status" value="1"/>
</dbReference>
<evidence type="ECO:0000313" key="3">
    <source>
        <dbReference type="Proteomes" id="UP000215305"/>
    </source>
</evidence>
<accession>A0A397GXW0</accession>
<dbReference type="EMBL" id="NKHU02000095">
    <property type="protein sequence ID" value="RHZ55821.1"/>
    <property type="molecule type" value="Genomic_DNA"/>
</dbReference>
<dbReference type="Proteomes" id="UP000215305">
    <property type="component" value="Unassembled WGS sequence"/>
</dbReference>
<feature type="signal peptide" evidence="1">
    <location>
        <begin position="1"/>
        <end position="21"/>
    </location>
</feature>
<protein>
    <submittedName>
        <fullName evidence="2">Uncharacterized protein</fullName>
    </submittedName>
</protein>
<dbReference type="Pfam" id="PF13450">
    <property type="entry name" value="NAD_binding_8"/>
    <property type="match status" value="1"/>
</dbReference>
<feature type="chain" id="PRO_5017409988" evidence="1">
    <location>
        <begin position="22"/>
        <end position="481"/>
    </location>
</feature>
<dbReference type="PANTHER" id="PTHR43734:SF1">
    <property type="entry name" value="PHYTOENE DESATURASE"/>
    <property type="match status" value="1"/>
</dbReference>
<dbReference type="SUPFAM" id="SSF51905">
    <property type="entry name" value="FAD/NAD(P)-binding domain"/>
    <property type="match status" value="1"/>
</dbReference>
<sequence length="481" mass="52629">MHLSFRSLSACLLASTAVASATPSNFDVANFKSADIIKRDVAVIGGGSAGTYSAISLKDKGKSVILVEKKGRLGGHAETYIDPATGTPVDMGVLVFHNITVVKDYFKRFDIPLNRADEFMRSEFYYDFRTGRAVTPTFTPLAEEVSAAFAAYLAQYSKYPGLSNGTILPSPVPEELYMPFGKFVEKYGIQAAIPSMYYFNPGVGDILSNPVIEQFRYWSSDMVGSVATGFLGPVRRNVSELYTRAGAELSSCSSLLLSSEVVHAHRADGESGVMLIVRTPTGRKLILAKKLLIAFPPKLDFLAPFDLSATEKTLFSKYIDAGYYVGLVKNSGLPNNASISNAAQGHTEFTFPYLPAAYSFAPSAVPGLQLVTYATGQTTKSLPLPDEAVKADIINTIKRIQKQNPDKFTPTEPEFVTFASHAPYNLQVRAEDIKDGFYDKLYTLQGQRNTHWTGAAWKGEDSSLLWRYSEEIVVPQVIEGL</sequence>
<dbReference type="PANTHER" id="PTHR43734">
    <property type="entry name" value="PHYTOENE DESATURASE"/>
    <property type="match status" value="1"/>
</dbReference>
<dbReference type="AlphaFoldDB" id="A0A397GXW0"/>
<dbReference type="VEuPathDB" id="FungiDB:CDV56_106891"/>
<name>A0A397GXW0_ASPTH</name>
<dbReference type="GeneID" id="38128865"/>
<dbReference type="RefSeq" id="XP_026614494.1">
    <property type="nucleotide sequence ID" value="XM_026760510.1"/>
</dbReference>
<keyword evidence="3" id="KW-1185">Reference proteome</keyword>
<dbReference type="InterPro" id="IPR036188">
    <property type="entry name" value="FAD/NAD-bd_sf"/>
</dbReference>
<dbReference type="Gene3D" id="1.10.405.20">
    <property type="match status" value="1"/>
</dbReference>
<proteinExistence type="predicted"/>
<reference evidence="2" key="1">
    <citation type="submission" date="2018-08" db="EMBL/GenBank/DDBJ databases">
        <title>Draft genome sequence of azole-resistant Aspergillus thermomutatus (Neosartorya pseudofischeri) strain HMR AF 39, isolated from a human nasal aspirate.</title>
        <authorList>
            <person name="Parent-Michaud M."/>
            <person name="Dufresne P.J."/>
            <person name="Fournier E."/>
            <person name="Martineau C."/>
            <person name="Moreira S."/>
            <person name="Perkins V."/>
            <person name="De Repentigny L."/>
            <person name="Dufresne S.F."/>
        </authorList>
    </citation>
    <scope>NUCLEOTIDE SEQUENCE [LARGE SCALE GENOMIC DNA]</scope>
    <source>
        <strain evidence="2">HMR AF 39</strain>
    </source>
</reference>
<organism evidence="2 3">
    <name type="scientific">Aspergillus thermomutatus</name>
    <name type="common">Neosartorya pseudofischeri</name>
    <dbReference type="NCBI Taxonomy" id="41047"/>
    <lineage>
        <taxon>Eukaryota</taxon>
        <taxon>Fungi</taxon>
        <taxon>Dikarya</taxon>
        <taxon>Ascomycota</taxon>
        <taxon>Pezizomycotina</taxon>
        <taxon>Eurotiomycetes</taxon>
        <taxon>Eurotiomycetidae</taxon>
        <taxon>Eurotiales</taxon>
        <taxon>Aspergillaceae</taxon>
        <taxon>Aspergillus</taxon>
        <taxon>Aspergillus subgen. Fumigati</taxon>
    </lineage>
</organism>
<evidence type="ECO:0000313" key="2">
    <source>
        <dbReference type="EMBL" id="RHZ55821.1"/>
    </source>
</evidence>